<dbReference type="InterPro" id="IPR013098">
    <property type="entry name" value="Ig_I-set"/>
</dbReference>
<dbReference type="SMART" id="SM00409">
    <property type="entry name" value="IG"/>
    <property type="match status" value="4"/>
</dbReference>
<dbReference type="PANTHER" id="PTHR44170">
    <property type="entry name" value="PROTEIN SIDEKICK"/>
    <property type="match status" value="1"/>
</dbReference>
<dbReference type="InterPro" id="IPR016187">
    <property type="entry name" value="CTDL_fold"/>
</dbReference>
<keyword evidence="7" id="KW-0472">Membrane</keyword>
<keyword evidence="6" id="KW-0965">Cell junction</keyword>
<sequence>MKPVGDDISKEHEVTNCSQAPVSNHRPPRVAININSSILTLLPHHSEERNHPLKGKAAALPNEGSHHHPVVRLWTYFRRRDSSLTKRHSQQIFQLNGSLLGVATKSNNLQGSFSEDRVEYRVDWRSVRVRATLPTMPFSPSNAPEEWYAYESDLVSVDSPDEYGFMINQLQWQDPQHRRWYTSAHQQSPDYWINEGDGTSLVNMENAFLPEQDPTFNKDYLAYSFSNKLNRWGFEKVKGDELLLFICEVPVATLRYMVVDDRTYQYGVDIDNPEKIPRGPYFIKQPHDVVFDLSKNTTTNDVSLSTSLGTSITRDVCPINLRVIRDVCPINLRVIRDVCPINLRVTRDVCPINLRVTRDVCLAGGYPTPTYNWFKEDYENDRLVAKQIDPLSDRRYTLSGGTLIIFSPKQIEDRGTYHCKASNKFGTIVSESVQLSFGYIGEFNLKRSPENGNQNWGKTVYCDPPQHFPVHNSLHMLPQPEVARHGLVRLHRPSNRPVVSNPSPGIIFVQMTSHCTVVMGMNSILEQPHLQVKGEQQLVMYFSPHGSVTDDNVRLITVYLNPQLKFPNNFPKAFPEAPVAGEEVRLDPPPSYNWTRRDGNLPRGAVLSKYNRVLVLPQVQVEDQGEYVCRAANDRSAIVNSVVLSIQAEPNFTIPLVDRHMDNKADLTWTCEAFGIPDVNYSWLRNGELIEVDRLPDQDRDRFYRSGGRRRILENGNLIISPVSRDDEGVYSCNAQNMHGFDESHGRLVVLQGPRFIQQMIPRIVTSVQQNVELRCQAMSEELLDVAYIWTHNGLRIKDSDLFHTRVNIDGGILDIQNTTFAEAGDYECIIKSAVGRIATRTSVIVQGPPGPPGAVQVDDVGRTSASIQWTDGASNGRPIYMYTVSGRTNWNSTWANITENITAMELELNRYSGRKKANLENSLSPWSTYEFRVSACNQLGCGQPSAPSPQFNTLTDRPYKAPSKIGGGGGKIGDLTITWEPLKPQDQNAPGIYYKIFWRRTEKDTEFQTLALKEYGNVNKFVVRIQQEWFFTQYDVKVQAVNDIGYGPESEIFTIYSAEDMPQVAPTQVSARSFNSTALNVSWLPIEQTREKIHGRLIGHRLKYWKKDNAEETAVYYLSRSTQPWALVVGLQPDTYYYVKAMAYNSAGEGPESERFLERTFRKAPQKPPSSVHIFLVDPSTVRVVWRYVAPSLEEEPLIGYKVRVWSYDQDMSTANDTIVYVGSKLEAYITNLSFGKAYNMRLLAFSNGGDGRMSSPAVTFKMGDAEAFRSSASHSFIMPIKPLALLIISLSFIMI</sequence>
<evidence type="ECO:0000256" key="2">
    <source>
        <dbReference type="ARBA" id="ARBA00022475"/>
    </source>
</evidence>
<dbReference type="GO" id="GO:0008366">
    <property type="term" value="P:axon ensheathment"/>
    <property type="evidence" value="ECO:0007669"/>
    <property type="project" value="UniProtKB-ARBA"/>
</dbReference>
<feature type="compositionally biased region" description="Basic and acidic residues" evidence="12">
    <location>
        <begin position="1"/>
        <end position="14"/>
    </location>
</feature>
<dbReference type="FunFam" id="2.60.40.10:FF:000047">
    <property type="entry name" value="Contactin 1"/>
    <property type="match status" value="1"/>
</dbReference>
<dbReference type="InterPro" id="IPR036179">
    <property type="entry name" value="Ig-like_dom_sf"/>
</dbReference>
<dbReference type="CDD" id="cd00063">
    <property type="entry name" value="FN3"/>
    <property type="match status" value="4"/>
</dbReference>
<feature type="domain" description="Fibronectin type-III" evidence="14">
    <location>
        <begin position="962"/>
        <end position="1061"/>
    </location>
</feature>
<keyword evidence="10" id="KW-0393">Immunoglobulin domain</keyword>
<evidence type="ECO:0000256" key="10">
    <source>
        <dbReference type="ARBA" id="ARBA00023319"/>
    </source>
</evidence>
<feature type="domain" description="Fibronectin type-III" evidence="14">
    <location>
        <begin position="1066"/>
        <end position="1168"/>
    </location>
</feature>
<dbReference type="PROSITE" id="PS50835">
    <property type="entry name" value="IG_LIKE"/>
    <property type="match status" value="4"/>
</dbReference>
<dbReference type="Gene3D" id="2.60.40.10">
    <property type="entry name" value="Immunoglobulins"/>
    <property type="match status" value="8"/>
</dbReference>
<dbReference type="InterPro" id="IPR003598">
    <property type="entry name" value="Ig_sub2"/>
</dbReference>
<evidence type="ECO:0000259" key="14">
    <source>
        <dbReference type="PROSITE" id="PS50853"/>
    </source>
</evidence>
<dbReference type="Pfam" id="PF07679">
    <property type="entry name" value="I-set"/>
    <property type="match status" value="1"/>
</dbReference>
<feature type="domain" description="Ig-like" evidence="13">
    <location>
        <begin position="579"/>
        <end position="645"/>
    </location>
</feature>
<dbReference type="GO" id="GO:0060857">
    <property type="term" value="P:establishment of glial blood-brain barrier"/>
    <property type="evidence" value="ECO:0007669"/>
    <property type="project" value="UniProtKB-ARBA"/>
</dbReference>
<feature type="domain" description="Ig-like" evidence="13">
    <location>
        <begin position="650"/>
        <end position="749"/>
    </location>
</feature>
<dbReference type="Pfam" id="PF00041">
    <property type="entry name" value="fn3"/>
    <property type="match status" value="3"/>
</dbReference>
<evidence type="ECO:0000313" key="15">
    <source>
        <dbReference type="EMBL" id="CAD7401191.1"/>
    </source>
</evidence>
<evidence type="ECO:0000256" key="4">
    <source>
        <dbReference type="ARBA" id="ARBA00022737"/>
    </source>
</evidence>
<dbReference type="EMBL" id="OC318254">
    <property type="protein sequence ID" value="CAD7401191.1"/>
    <property type="molecule type" value="Genomic_DNA"/>
</dbReference>
<dbReference type="GO" id="GO:0021682">
    <property type="term" value="P:nerve maturation"/>
    <property type="evidence" value="ECO:0007669"/>
    <property type="project" value="UniProtKB-ARBA"/>
</dbReference>
<evidence type="ECO:0008006" key="16">
    <source>
        <dbReference type="Google" id="ProtNLM"/>
    </source>
</evidence>
<evidence type="ECO:0000256" key="12">
    <source>
        <dbReference type="SAM" id="MobiDB-lite"/>
    </source>
</evidence>
<organism evidence="15">
    <name type="scientific">Timema cristinae</name>
    <name type="common">Walking stick</name>
    <dbReference type="NCBI Taxonomy" id="61476"/>
    <lineage>
        <taxon>Eukaryota</taxon>
        <taxon>Metazoa</taxon>
        <taxon>Ecdysozoa</taxon>
        <taxon>Arthropoda</taxon>
        <taxon>Hexapoda</taxon>
        <taxon>Insecta</taxon>
        <taxon>Pterygota</taxon>
        <taxon>Neoptera</taxon>
        <taxon>Polyneoptera</taxon>
        <taxon>Phasmatodea</taxon>
        <taxon>Timematodea</taxon>
        <taxon>Timematoidea</taxon>
        <taxon>Timematidae</taxon>
        <taxon>Timema</taxon>
    </lineage>
</organism>
<keyword evidence="8" id="KW-1015">Disulfide bond</keyword>
<protein>
    <recommendedName>
        <fullName evidence="16">Contactin</fullName>
    </recommendedName>
</protein>
<evidence type="ECO:0000256" key="6">
    <source>
        <dbReference type="ARBA" id="ARBA00022949"/>
    </source>
</evidence>
<proteinExistence type="predicted"/>
<dbReference type="GO" id="GO:0030424">
    <property type="term" value="C:axon"/>
    <property type="evidence" value="ECO:0007669"/>
    <property type="project" value="TreeGrafter"/>
</dbReference>
<evidence type="ECO:0000256" key="7">
    <source>
        <dbReference type="ARBA" id="ARBA00023136"/>
    </source>
</evidence>
<dbReference type="SMART" id="SM00408">
    <property type="entry name" value="IGc2"/>
    <property type="match status" value="4"/>
</dbReference>
<dbReference type="PROSITE" id="PS50853">
    <property type="entry name" value="FN3"/>
    <property type="match status" value="4"/>
</dbReference>
<evidence type="ECO:0000256" key="8">
    <source>
        <dbReference type="ARBA" id="ARBA00023157"/>
    </source>
</evidence>
<dbReference type="InterPro" id="IPR003961">
    <property type="entry name" value="FN3_dom"/>
</dbReference>
<feature type="domain" description="Ig-like" evidence="13">
    <location>
        <begin position="361"/>
        <end position="436"/>
    </location>
</feature>
<dbReference type="SUPFAM" id="SSF49265">
    <property type="entry name" value="Fibronectin type III"/>
    <property type="match status" value="2"/>
</dbReference>
<evidence type="ECO:0000256" key="1">
    <source>
        <dbReference type="ARBA" id="ARBA00004236"/>
    </source>
</evidence>
<keyword evidence="3" id="KW-0732">Signal</keyword>
<dbReference type="GO" id="GO:0005918">
    <property type="term" value="C:septate junction"/>
    <property type="evidence" value="ECO:0007669"/>
    <property type="project" value="UniProtKB-SubCell"/>
</dbReference>
<feature type="region of interest" description="Disordered" evidence="12">
    <location>
        <begin position="1"/>
        <end position="28"/>
    </location>
</feature>
<dbReference type="SUPFAM" id="SSF48726">
    <property type="entry name" value="Immunoglobulin"/>
    <property type="match status" value="4"/>
</dbReference>
<dbReference type="GO" id="GO:0007411">
    <property type="term" value="P:axon guidance"/>
    <property type="evidence" value="ECO:0007669"/>
    <property type="project" value="TreeGrafter"/>
</dbReference>
<dbReference type="GO" id="GO:0061343">
    <property type="term" value="P:cell adhesion involved in heart morphogenesis"/>
    <property type="evidence" value="ECO:0007669"/>
    <property type="project" value="UniProtKB-ARBA"/>
</dbReference>
<dbReference type="InterPro" id="IPR036116">
    <property type="entry name" value="FN3_sf"/>
</dbReference>
<dbReference type="FunFam" id="2.60.40.10:FF:001529">
    <property type="entry name" value="Cell adhesion molecule"/>
    <property type="match status" value="1"/>
</dbReference>
<dbReference type="GO" id="GO:0019991">
    <property type="term" value="P:septate junction assembly"/>
    <property type="evidence" value="ECO:0007669"/>
    <property type="project" value="UniProtKB-ARBA"/>
</dbReference>
<dbReference type="GO" id="GO:0098609">
    <property type="term" value="P:cell-cell adhesion"/>
    <property type="evidence" value="ECO:0007669"/>
    <property type="project" value="TreeGrafter"/>
</dbReference>
<dbReference type="InterPro" id="IPR007110">
    <property type="entry name" value="Ig-like_dom"/>
</dbReference>
<evidence type="ECO:0000256" key="5">
    <source>
        <dbReference type="ARBA" id="ARBA00022889"/>
    </source>
</evidence>
<keyword evidence="2" id="KW-1003">Cell membrane</keyword>
<name>A0A7R9GX82_TIMCR</name>
<reference evidence="15" key="1">
    <citation type="submission" date="2020-11" db="EMBL/GenBank/DDBJ databases">
        <authorList>
            <person name="Tran Van P."/>
        </authorList>
    </citation>
    <scope>NUCLEOTIDE SEQUENCE</scope>
</reference>
<dbReference type="SUPFAM" id="SSF56436">
    <property type="entry name" value="C-type lectin-like"/>
    <property type="match status" value="1"/>
</dbReference>
<dbReference type="InterPro" id="IPR003599">
    <property type="entry name" value="Ig_sub"/>
</dbReference>
<feature type="domain" description="Ig-like" evidence="13">
    <location>
        <begin position="754"/>
        <end position="845"/>
    </location>
</feature>
<evidence type="ECO:0000256" key="3">
    <source>
        <dbReference type="ARBA" id="ARBA00022729"/>
    </source>
</evidence>
<accession>A0A7R9GX82</accession>
<dbReference type="SMART" id="SM00060">
    <property type="entry name" value="FN3"/>
    <property type="match status" value="4"/>
</dbReference>
<dbReference type="PANTHER" id="PTHR44170:SF6">
    <property type="entry name" value="CONTACTIN"/>
    <property type="match status" value="1"/>
</dbReference>
<feature type="domain" description="Fibronectin type-III" evidence="14">
    <location>
        <begin position="1169"/>
        <end position="1267"/>
    </location>
</feature>
<dbReference type="GO" id="GO:0005886">
    <property type="term" value="C:plasma membrane"/>
    <property type="evidence" value="ECO:0007669"/>
    <property type="project" value="UniProtKB-SubCell"/>
</dbReference>
<keyword evidence="4" id="KW-0677">Repeat</keyword>
<evidence type="ECO:0000256" key="9">
    <source>
        <dbReference type="ARBA" id="ARBA00023180"/>
    </source>
</evidence>
<evidence type="ECO:0000256" key="11">
    <source>
        <dbReference type="ARBA" id="ARBA00060461"/>
    </source>
</evidence>
<dbReference type="Pfam" id="PF13927">
    <property type="entry name" value="Ig_3"/>
    <property type="match status" value="2"/>
</dbReference>
<gene>
    <name evidence="15" type="ORF">TCEB3V08_LOCUS5891</name>
</gene>
<dbReference type="FunFam" id="2.60.40.10:FF:000035">
    <property type="entry name" value="Contactin 1"/>
    <property type="match status" value="1"/>
</dbReference>
<evidence type="ECO:0000259" key="13">
    <source>
        <dbReference type="PROSITE" id="PS50835"/>
    </source>
</evidence>
<dbReference type="InterPro" id="IPR013783">
    <property type="entry name" value="Ig-like_fold"/>
</dbReference>
<comment type="subcellular location">
    <subcellularLocation>
        <location evidence="11">Cell junction</location>
        <location evidence="11">Septate junction</location>
    </subcellularLocation>
    <subcellularLocation>
        <location evidence="1">Cell membrane</location>
    </subcellularLocation>
</comment>
<keyword evidence="9" id="KW-0325">Glycoprotein</keyword>
<feature type="domain" description="Fibronectin type-III" evidence="14">
    <location>
        <begin position="852"/>
        <end position="957"/>
    </location>
</feature>
<keyword evidence="5" id="KW-0130">Cell adhesion</keyword>